<evidence type="ECO:0000313" key="2">
    <source>
        <dbReference type="Proteomes" id="UP000001953"/>
    </source>
</evidence>
<dbReference type="STRING" id="323097.Nham_1609"/>
<dbReference type="AlphaFoldDB" id="Q1QMW9"/>
<dbReference type="Proteomes" id="UP000001953">
    <property type="component" value="Chromosome"/>
</dbReference>
<dbReference type="EMBL" id="CP000319">
    <property type="protein sequence ID" value="ABE62428.1"/>
    <property type="molecule type" value="Genomic_DNA"/>
</dbReference>
<dbReference type="HOGENOM" id="CLU_131403_2_0_5"/>
<organism evidence="1 2">
    <name type="scientific">Nitrobacter hamburgensis (strain DSM 10229 / NCIMB 13809 / X14)</name>
    <dbReference type="NCBI Taxonomy" id="323097"/>
    <lineage>
        <taxon>Bacteria</taxon>
        <taxon>Pseudomonadati</taxon>
        <taxon>Pseudomonadota</taxon>
        <taxon>Alphaproteobacteria</taxon>
        <taxon>Hyphomicrobiales</taxon>
        <taxon>Nitrobacteraceae</taxon>
        <taxon>Nitrobacter</taxon>
    </lineage>
</organism>
<reference evidence="1 2" key="1">
    <citation type="submission" date="2006-03" db="EMBL/GenBank/DDBJ databases">
        <title>Complete sequence of chromosome of Nitrobacter hamburgensis X14.</title>
        <authorList>
            <consortium name="US DOE Joint Genome Institute"/>
            <person name="Copeland A."/>
            <person name="Lucas S."/>
            <person name="Lapidus A."/>
            <person name="Barry K."/>
            <person name="Detter J.C."/>
            <person name="Glavina del Rio T."/>
            <person name="Hammon N."/>
            <person name="Israni S."/>
            <person name="Dalin E."/>
            <person name="Tice H."/>
            <person name="Pitluck S."/>
            <person name="Chain P."/>
            <person name="Malfatti S."/>
            <person name="Shin M."/>
            <person name="Vergez L."/>
            <person name="Schmutz J."/>
            <person name="Larimer F."/>
            <person name="Land M."/>
            <person name="Hauser L."/>
            <person name="Kyrpides N."/>
            <person name="Ivanova N."/>
            <person name="Ward B."/>
            <person name="Arp D."/>
            <person name="Klotz M."/>
            <person name="Stein L."/>
            <person name="O'Mullan G."/>
            <person name="Starkenburg S."/>
            <person name="Sayavedra L."/>
            <person name="Poret-Peterson A.T."/>
            <person name="Gentry M.E."/>
            <person name="Bruce D."/>
            <person name="Richardson P."/>
        </authorList>
    </citation>
    <scope>NUCLEOTIDE SEQUENCE [LARGE SCALE GENOMIC DNA]</scope>
    <source>
        <strain evidence="2">DSM 10229 / NCIMB 13809 / X14</strain>
    </source>
</reference>
<dbReference type="OrthoDB" id="8141515at2"/>
<evidence type="ECO:0008006" key="3">
    <source>
        <dbReference type="Google" id="ProtNLM"/>
    </source>
</evidence>
<accession>Q1QMW9</accession>
<dbReference type="InterPro" id="IPR009057">
    <property type="entry name" value="Homeodomain-like_sf"/>
</dbReference>
<protein>
    <recommendedName>
        <fullName evidence="3">Mor transcription activator domain-containing protein</fullName>
    </recommendedName>
</protein>
<sequence length="121" mass="13095">MAHALPEILDEIASVIGHEGMLALVAVCGGTRPYIPTAANADHWLVTALGQANATALCEHFFGEAIEIPAYTAGTYLKLSQTIQQLDDGKTVAREVARKAGVTQRTIYRHRQLRRKAKKGA</sequence>
<dbReference type="SUPFAM" id="SSF46689">
    <property type="entry name" value="Homeodomain-like"/>
    <property type="match status" value="1"/>
</dbReference>
<gene>
    <name evidence="1" type="ordered locus">Nham_1609</name>
</gene>
<dbReference type="eggNOG" id="COG5566">
    <property type="taxonomic scope" value="Bacteria"/>
</dbReference>
<dbReference type="RefSeq" id="WP_011510113.1">
    <property type="nucleotide sequence ID" value="NC_007964.1"/>
</dbReference>
<keyword evidence="2" id="KW-1185">Reference proteome</keyword>
<name>Q1QMW9_NITHX</name>
<dbReference type="KEGG" id="nha:Nham_1609"/>
<proteinExistence type="predicted"/>
<evidence type="ECO:0000313" key="1">
    <source>
        <dbReference type="EMBL" id="ABE62428.1"/>
    </source>
</evidence>